<proteinExistence type="inferred from homology"/>
<dbReference type="Pfam" id="PF06202">
    <property type="entry name" value="GDE_C"/>
    <property type="match status" value="1"/>
</dbReference>
<dbReference type="FunFam" id="3.20.20.80:FF:000070">
    <property type="entry name" value="GDB1p Glycogen debranching enzyme"/>
    <property type="match status" value="1"/>
</dbReference>
<dbReference type="Gene3D" id="3.20.20.80">
    <property type="entry name" value="Glycosidases"/>
    <property type="match status" value="2"/>
</dbReference>
<sequence length="1465" mass="166170">MELPRVVLTINKDQNEEDKLFRVPKGVVIQIKEGPSLYGHKVKIFTDFPQKGTGFVQRAYRVLDKKELIANWSGSFHYCFTVDDCLKINGQGYILVEPELIIGSDIVTLDCIQCVTYISKNLGPLSTWKKKLQVAKECGYNMIHFTPIQALGSSNSAYSLKDQLKINPLFGDNLTDADILEVVNFIRKEWKILSICDIVLNHTANESPWLKDHPECAYNLTNSPHLRPAYILDRLLYKLSLDVSVGVYETMGLTAEINSEEHLNSLRYLLESVLIPEAKIPECFLVDVHLLVNEFKEKCRNVTLTERIDNPDRNLTIIQDPQFRRLKSTIDMGLALKKFNIYRVDCFDEDTRQKKCAEAFKNYLESQNNEIRNEIENHLKSAVENTIATVRYFRLDQKGPKIPLVTKDDLLVHRYFVEIITLDENAMFTDEAKYIMAHNGWVMDYDPLNNFAEFGSNVYLKRELIVWGDSVKLRYGEKRDDCPYLWDHMRSYVERTVEIFDGIRLDNCHSTPIPVAQYLVDAARVVRPELYVVAELFTNSDQIDNIFINKIGISSLVRESMSAGDSQEVGRLVYRYGGSVIGALHSQKVSNIAHALFMDLTHDNSSPVERKTVYDMLPSTALVSMAACATGSTYGYDQLVPHHINVVKEDRTFMNFSETRIAGGIMSGKCALNKLHYELAKQGFSQVFVDQIDKDIVCVTRFNPNTLDSVVLVAYTAFKWPNNYQTGEGKGVTVQAVPHSLIFEAFLKHKSGKRYEPSSNFTKDSTVINGLQEYDLEISENVPISSGKMVRLVSSEQGTRVNFTTDFQPGSVVALKFVAQENAVKAAKKINEGMTIQDCIEHFSLADVNYALYRCGNEENGNTYCIPGHGHLVYCGIQGIMSVFDIIAKNNDLGHPLCSNIREGSWYMYYTVDRLKQLQSTERLGDKLHKQFKLIDDLPTSLRPWGLYKVLSQVHGALLEKAISLMPAFFKEGDEFLQNLAMCSIQMAGIIKSSPLPPLSNGIAPPRPKIENLSDGFDHQICTTLAAGLPHFSSGYMRSWGRDTFISIKGLLILTHRFDEARYHILGYGGCLRHGLIPNLLDAYDLKPRYNSRDAVWWWLQSIKEYTNLVPNGVVIFKDKVNRLFPTDESELEFVDQPLEEVIQEALTKHFQGVTFRERNAGKEIDEHMTIHGFDNQIGVHPITGFVFGGNEWNCGTWMDKMGSSVEAGTKGKPATPRDGSAVEIVGLSYSVILWLSTLYKKGKYPYNSVTRINKFGETTTWTWAEWADKIKSHFTKEFWVEDKTVSEYVNRVGIYKDSVGATQPWADFRLRPNFLISMVVAPELFDLEKARIALQSVKVLVGPLGMKTLDPTDLMYCGDYDNGNHSTDFKVAHGFNYHQGPEWVWLVGYYLRAKLRYSEDPEGAAAEIKQYLSTHWNHLVNNPWRGLSELTNANGAFCEGACPTQAWSAASIIEVFYDLTHLCN</sequence>
<dbReference type="EC" id="3.2.1.33" evidence="6"/>
<dbReference type="GO" id="GO:0005980">
    <property type="term" value="P:glycogen catabolic process"/>
    <property type="evidence" value="ECO:0007669"/>
    <property type="project" value="InterPro"/>
</dbReference>
<evidence type="ECO:0000256" key="8">
    <source>
        <dbReference type="ARBA" id="ARBA00023056"/>
    </source>
</evidence>
<evidence type="ECO:0000256" key="6">
    <source>
        <dbReference type="ARBA" id="ARBA00012778"/>
    </source>
</evidence>
<protein>
    <recommendedName>
        <fullName evidence="7">Glycogen debranching enzyme</fullName>
        <ecNumber evidence="5">2.4.1.25</ecNumber>
        <ecNumber evidence="6">3.2.1.33</ecNumber>
    </recommendedName>
    <alternativeName>
        <fullName evidence="11">Glycogen debrancher</fullName>
    </alternativeName>
</protein>
<keyword evidence="8" id="KW-0320">Glycogen biosynthesis</keyword>
<dbReference type="KEGG" id="clec:106663696"/>
<comment type="similarity">
    <text evidence="10">Belongs to the glycogen debranching enzyme family.</text>
</comment>
<dbReference type="Pfam" id="PF14701">
    <property type="entry name" value="hDGE_amylase"/>
    <property type="match status" value="1"/>
</dbReference>
<dbReference type="NCBIfam" id="TIGR01531">
    <property type="entry name" value="glyc_debranch"/>
    <property type="match status" value="1"/>
</dbReference>
<dbReference type="RefSeq" id="XP_014244226.1">
    <property type="nucleotide sequence ID" value="XM_014388740.2"/>
</dbReference>
<feature type="domain" description="Glycogen debranching enzyme central" evidence="14">
    <location>
        <begin position="664"/>
        <end position="915"/>
    </location>
</feature>
<dbReference type="InterPro" id="IPR006421">
    <property type="entry name" value="Glycogen_debranch_met"/>
</dbReference>
<dbReference type="InterPro" id="IPR032788">
    <property type="entry name" value="AGL_central"/>
</dbReference>
<evidence type="ECO:0000256" key="10">
    <source>
        <dbReference type="ARBA" id="ARBA00025780"/>
    </source>
</evidence>
<evidence type="ECO:0000256" key="11">
    <source>
        <dbReference type="ARBA" id="ARBA00031477"/>
    </source>
</evidence>
<dbReference type="Pfam" id="PF14702">
    <property type="entry name" value="hGDE_central"/>
    <property type="match status" value="1"/>
</dbReference>
<dbReference type="Proteomes" id="UP000494040">
    <property type="component" value="Unassembled WGS sequence"/>
</dbReference>
<feature type="domain" description="Glycogen debranching enzyme glucanotransferase" evidence="13">
    <location>
        <begin position="107"/>
        <end position="531"/>
    </location>
</feature>
<comment type="subcellular location">
    <subcellularLocation>
        <location evidence="4">Cytoplasm</location>
    </subcellularLocation>
</comment>
<dbReference type="GeneID" id="106663696"/>
<evidence type="ECO:0000259" key="14">
    <source>
        <dbReference type="Pfam" id="PF14702"/>
    </source>
</evidence>
<evidence type="ECO:0000256" key="7">
    <source>
        <dbReference type="ARBA" id="ARBA00020723"/>
    </source>
</evidence>
<evidence type="ECO:0000256" key="2">
    <source>
        <dbReference type="ARBA" id="ARBA00000927"/>
    </source>
</evidence>
<dbReference type="OrthoDB" id="10248904at2759"/>
<evidence type="ECO:0000259" key="12">
    <source>
        <dbReference type="Pfam" id="PF06202"/>
    </source>
</evidence>
<evidence type="ECO:0000259" key="13">
    <source>
        <dbReference type="Pfam" id="PF14701"/>
    </source>
</evidence>
<keyword evidence="9" id="KW-0511">Multifunctional enzyme</keyword>
<comment type="catalytic activity">
    <reaction evidence="2">
        <text>Hydrolysis of (1-&gt;6)-alpha-D-glucosidic branch linkages in glycogen phosphorylase limit dextrin.</text>
        <dbReference type="EC" id="3.2.1.33"/>
    </reaction>
</comment>
<dbReference type="InterPro" id="IPR032790">
    <property type="entry name" value="GDE_C"/>
</dbReference>
<name>A0A8I6RHY7_CIMLE</name>
<dbReference type="GO" id="GO:0004134">
    <property type="term" value="F:4-alpha-glucanotransferase activity"/>
    <property type="evidence" value="ECO:0007669"/>
    <property type="project" value="UniProtKB-EC"/>
</dbReference>
<dbReference type="GO" id="GO:0004135">
    <property type="term" value="F:amylo-alpha-1,6-glucosidase activity"/>
    <property type="evidence" value="ECO:0007669"/>
    <property type="project" value="UniProtKB-EC"/>
</dbReference>
<comment type="catalytic activity">
    <reaction evidence="1">
        <text>Transfers a segment of a (1-&gt;4)-alpha-D-glucan to a new position in an acceptor, which may be glucose or a (1-&gt;4)-alpha-D-glucan.</text>
        <dbReference type="EC" id="2.4.1.25"/>
    </reaction>
</comment>
<dbReference type="OMA" id="YEEGHVH"/>
<evidence type="ECO:0000256" key="5">
    <source>
        <dbReference type="ARBA" id="ARBA00012560"/>
    </source>
</evidence>
<dbReference type="InterPro" id="IPR008928">
    <property type="entry name" value="6-hairpin_glycosidase_sf"/>
</dbReference>
<dbReference type="InterPro" id="IPR032792">
    <property type="entry name" value="AGL_glucanoTrfase"/>
</dbReference>
<dbReference type="CDD" id="cd11327">
    <property type="entry name" value="AmyAc_Glg_debranch_2"/>
    <property type="match status" value="1"/>
</dbReference>
<evidence type="ECO:0000256" key="9">
    <source>
        <dbReference type="ARBA" id="ARBA00023268"/>
    </source>
</evidence>
<reference evidence="15" key="1">
    <citation type="submission" date="2022-01" db="UniProtKB">
        <authorList>
            <consortium name="EnsemblMetazoa"/>
        </authorList>
    </citation>
    <scope>IDENTIFICATION</scope>
</reference>
<dbReference type="PANTHER" id="PTHR10569:SF2">
    <property type="entry name" value="GLYCOGEN DEBRANCHING ENZYME"/>
    <property type="match status" value="1"/>
</dbReference>
<evidence type="ECO:0000313" key="16">
    <source>
        <dbReference type="Proteomes" id="UP000494040"/>
    </source>
</evidence>
<keyword evidence="16" id="KW-1185">Reference proteome</keyword>
<dbReference type="GO" id="GO:0005737">
    <property type="term" value="C:cytoplasm"/>
    <property type="evidence" value="ECO:0007669"/>
    <property type="project" value="UniProtKB-SubCell"/>
</dbReference>
<dbReference type="PANTHER" id="PTHR10569">
    <property type="entry name" value="GLYCOGEN DEBRANCHING ENZYME"/>
    <property type="match status" value="1"/>
</dbReference>
<accession>A0A8I6RHY7</accession>
<evidence type="ECO:0000256" key="3">
    <source>
        <dbReference type="ARBA" id="ARBA00003530"/>
    </source>
</evidence>
<dbReference type="EC" id="2.4.1.25" evidence="5"/>
<dbReference type="Gene3D" id="1.50.10.10">
    <property type="match status" value="1"/>
</dbReference>
<dbReference type="GO" id="GO:0005978">
    <property type="term" value="P:glycogen biosynthetic process"/>
    <property type="evidence" value="ECO:0007669"/>
    <property type="project" value="UniProtKB-KW"/>
</dbReference>
<dbReference type="EnsemblMetazoa" id="XM_014388740.2">
    <property type="protein sequence ID" value="XP_014244226.1"/>
    <property type="gene ID" value="LOC106663696"/>
</dbReference>
<evidence type="ECO:0000256" key="4">
    <source>
        <dbReference type="ARBA" id="ARBA00004496"/>
    </source>
</evidence>
<comment type="function">
    <text evidence="3">Multifunctional enzyme acting as 1,4-alpha-D-glucan:1,4-alpha-D-glucan 4-alpha-D-glycosyltransferase and amylo-1,6-glucosidase in glycogen degradation.</text>
</comment>
<dbReference type="SUPFAM" id="SSF48208">
    <property type="entry name" value="Six-hairpin glycosidases"/>
    <property type="match status" value="1"/>
</dbReference>
<organism evidence="15 16">
    <name type="scientific">Cimex lectularius</name>
    <name type="common">Bed bug</name>
    <name type="synonym">Acanthia lectularia</name>
    <dbReference type="NCBI Taxonomy" id="79782"/>
    <lineage>
        <taxon>Eukaryota</taxon>
        <taxon>Metazoa</taxon>
        <taxon>Ecdysozoa</taxon>
        <taxon>Arthropoda</taxon>
        <taxon>Hexapoda</taxon>
        <taxon>Insecta</taxon>
        <taxon>Pterygota</taxon>
        <taxon>Neoptera</taxon>
        <taxon>Paraneoptera</taxon>
        <taxon>Hemiptera</taxon>
        <taxon>Heteroptera</taxon>
        <taxon>Panheteroptera</taxon>
        <taxon>Cimicomorpha</taxon>
        <taxon>Cimicidae</taxon>
        <taxon>Cimex</taxon>
    </lineage>
</organism>
<dbReference type="SUPFAM" id="SSF51445">
    <property type="entry name" value="(Trans)glycosidases"/>
    <property type="match status" value="1"/>
</dbReference>
<evidence type="ECO:0000313" key="15">
    <source>
        <dbReference type="EnsemblMetazoa" id="XP_014244226.1"/>
    </source>
</evidence>
<dbReference type="InterPro" id="IPR010401">
    <property type="entry name" value="AGL/Gdb1"/>
</dbReference>
<evidence type="ECO:0000256" key="1">
    <source>
        <dbReference type="ARBA" id="ARBA00000439"/>
    </source>
</evidence>
<feature type="domain" description="Glycogen debranching enzyme C-terminal" evidence="12">
    <location>
        <begin position="1019"/>
        <end position="1455"/>
    </location>
</feature>
<dbReference type="InterPro" id="IPR012341">
    <property type="entry name" value="6hp_glycosidase-like_sf"/>
</dbReference>
<dbReference type="InterPro" id="IPR017853">
    <property type="entry name" value="GH"/>
</dbReference>